<comment type="caution">
    <text evidence="1">The sequence shown here is derived from an EMBL/GenBank/DDBJ whole genome shotgun (WGS) entry which is preliminary data.</text>
</comment>
<gene>
    <name evidence="1" type="ORF">M9H77_09080</name>
</gene>
<dbReference type="EMBL" id="CM044702">
    <property type="protein sequence ID" value="KAI5678130.1"/>
    <property type="molecule type" value="Genomic_DNA"/>
</dbReference>
<protein>
    <submittedName>
        <fullName evidence="1">Uncharacterized protein</fullName>
    </submittedName>
</protein>
<dbReference type="Proteomes" id="UP001060085">
    <property type="component" value="Linkage Group LG02"/>
</dbReference>
<name>A0ACC0BZP8_CATRO</name>
<keyword evidence="2" id="KW-1185">Reference proteome</keyword>
<evidence type="ECO:0000313" key="1">
    <source>
        <dbReference type="EMBL" id="KAI5678130.1"/>
    </source>
</evidence>
<sequence>MGRGTLRFGAAFPFIFLELGSSLAAAASEGATVRGRWGFIEFSREERGGFCRVQQKRKKKRRKGRRAGAGEMRDERGGIGCVGEEVRVHFERVLERVRKGG</sequence>
<proteinExistence type="predicted"/>
<accession>A0ACC0BZP8</accession>
<evidence type="ECO:0000313" key="2">
    <source>
        <dbReference type="Proteomes" id="UP001060085"/>
    </source>
</evidence>
<reference evidence="2" key="1">
    <citation type="journal article" date="2023" name="Nat. Plants">
        <title>Single-cell RNA sequencing provides a high-resolution roadmap for understanding the multicellular compartmentation of specialized metabolism.</title>
        <authorList>
            <person name="Sun S."/>
            <person name="Shen X."/>
            <person name="Li Y."/>
            <person name="Li Y."/>
            <person name="Wang S."/>
            <person name="Li R."/>
            <person name="Zhang H."/>
            <person name="Shen G."/>
            <person name="Guo B."/>
            <person name="Wei J."/>
            <person name="Xu J."/>
            <person name="St-Pierre B."/>
            <person name="Chen S."/>
            <person name="Sun C."/>
        </authorList>
    </citation>
    <scope>NUCLEOTIDE SEQUENCE [LARGE SCALE GENOMIC DNA]</scope>
</reference>
<organism evidence="1 2">
    <name type="scientific">Catharanthus roseus</name>
    <name type="common">Madagascar periwinkle</name>
    <name type="synonym">Vinca rosea</name>
    <dbReference type="NCBI Taxonomy" id="4058"/>
    <lineage>
        <taxon>Eukaryota</taxon>
        <taxon>Viridiplantae</taxon>
        <taxon>Streptophyta</taxon>
        <taxon>Embryophyta</taxon>
        <taxon>Tracheophyta</taxon>
        <taxon>Spermatophyta</taxon>
        <taxon>Magnoliopsida</taxon>
        <taxon>eudicotyledons</taxon>
        <taxon>Gunneridae</taxon>
        <taxon>Pentapetalae</taxon>
        <taxon>asterids</taxon>
        <taxon>lamiids</taxon>
        <taxon>Gentianales</taxon>
        <taxon>Apocynaceae</taxon>
        <taxon>Rauvolfioideae</taxon>
        <taxon>Vinceae</taxon>
        <taxon>Catharanthinae</taxon>
        <taxon>Catharanthus</taxon>
    </lineage>
</organism>